<dbReference type="AlphaFoldDB" id="A0A9D2J5H4"/>
<evidence type="ECO:0000313" key="2">
    <source>
        <dbReference type="EMBL" id="HIZ37745.1"/>
    </source>
</evidence>
<dbReference type="Pfam" id="PF08929">
    <property type="entry name" value="PoNi_C"/>
    <property type="match status" value="1"/>
</dbReference>
<proteinExistence type="predicted"/>
<dbReference type="SUPFAM" id="SSF140731">
    <property type="entry name" value="PA2201 C-terminal domain-like"/>
    <property type="match status" value="1"/>
</dbReference>
<dbReference type="Proteomes" id="UP000824037">
    <property type="component" value="Unassembled WGS sequence"/>
</dbReference>
<protein>
    <submittedName>
        <fullName evidence="2">DUF1911 domain-containing protein</fullName>
    </submittedName>
</protein>
<dbReference type="Gene3D" id="1.10.3920.10">
    <property type="entry name" value="PA2201 C-terminal domain-like"/>
    <property type="match status" value="1"/>
</dbReference>
<gene>
    <name evidence="2" type="ORF">H9815_18365</name>
</gene>
<evidence type="ECO:0000313" key="3">
    <source>
        <dbReference type="Proteomes" id="UP000824037"/>
    </source>
</evidence>
<dbReference type="EMBL" id="DXBY01000315">
    <property type="protein sequence ID" value="HIZ37745.1"/>
    <property type="molecule type" value="Genomic_DNA"/>
</dbReference>
<comment type="caution">
    <text evidence="2">The sequence shown here is derived from an EMBL/GenBank/DDBJ whole genome shotgun (WGS) entry which is preliminary data.</text>
</comment>
<accession>A0A9D2J5H4</accession>
<organism evidence="2 3">
    <name type="scientific">Candidatus Ruania gallistercoris</name>
    <dbReference type="NCBI Taxonomy" id="2838746"/>
    <lineage>
        <taxon>Bacteria</taxon>
        <taxon>Bacillati</taxon>
        <taxon>Actinomycetota</taxon>
        <taxon>Actinomycetes</taxon>
        <taxon>Micrococcales</taxon>
        <taxon>Ruaniaceae</taxon>
        <taxon>Ruania</taxon>
    </lineage>
</organism>
<reference evidence="2" key="2">
    <citation type="submission" date="2021-04" db="EMBL/GenBank/DDBJ databases">
        <authorList>
            <person name="Gilroy R."/>
        </authorList>
    </citation>
    <scope>NUCLEOTIDE SEQUENCE</scope>
    <source>
        <strain evidence="2">ChiGjej4B4-7305</strain>
    </source>
</reference>
<dbReference type="InterPro" id="IPR028983">
    <property type="entry name" value="PA2201-like_C"/>
</dbReference>
<feature type="domain" description="PoNi C-terminal" evidence="1">
    <location>
        <begin position="327"/>
        <end position="393"/>
    </location>
</feature>
<dbReference type="InterPro" id="IPR015025">
    <property type="entry name" value="PoNi_C"/>
</dbReference>
<evidence type="ECO:0000259" key="1">
    <source>
        <dbReference type="Pfam" id="PF08929"/>
    </source>
</evidence>
<reference evidence="2" key="1">
    <citation type="journal article" date="2021" name="PeerJ">
        <title>Extensive microbial diversity within the chicken gut microbiome revealed by metagenomics and culture.</title>
        <authorList>
            <person name="Gilroy R."/>
            <person name="Ravi A."/>
            <person name="Getino M."/>
            <person name="Pursley I."/>
            <person name="Horton D.L."/>
            <person name="Alikhan N.F."/>
            <person name="Baker D."/>
            <person name="Gharbi K."/>
            <person name="Hall N."/>
            <person name="Watson M."/>
            <person name="Adriaenssens E.M."/>
            <person name="Foster-Nyarko E."/>
            <person name="Jarju S."/>
            <person name="Secka A."/>
            <person name="Antonio M."/>
            <person name="Oren A."/>
            <person name="Chaudhuri R.R."/>
            <person name="La Ragione R."/>
            <person name="Hildebrand F."/>
            <person name="Pallen M.J."/>
        </authorList>
    </citation>
    <scope>NUCLEOTIDE SEQUENCE</scope>
    <source>
        <strain evidence="2">ChiGjej4B4-7305</strain>
    </source>
</reference>
<sequence length="574" mass="63368">MEATLPPEPVLPLVDKLTDALVTGQARPVGMPADGEPWDYWSCSIERGDDGYAISEWRVDGQLSAVEGPEPIRLEDSLSELLTFCVEQGLTRPEEIQVFFNRGPEVQLSVEVVTADGTEVACDLDRATEPALQHLHQRWGSESARRGQALLRDPEVWWAHLEDEIAATERRITKGRVRLIASLEADDRETGAAAASAAEDGMLRRYLRLFRDRYTRGADADELRDVVESWYQDTTLAFTVLEQRAGTAQFTDPLHGREYVAVWDTVNLLISATLLGREDIARDILAHPAISHAPYRAVDVLALIHGVPQASGLEDMRMDVWKDRDTHEPWLKLFATAPGRRQAALETFVRNWPATLEKTRRPEQWCVEAALFAVVFDLDDSTVRDEKWYPADLADYARDLGVQPLPAKTKLPGLWKKPTPPKVLEPADQREPHVFRSATGDLAISDFAALAAPVASEVASGTFDEVLDRGLAAGTVIVFDGAGVEPQVHGPMVQEACGRLGLRVPGKLPPQVPRSSEAAMKRFDEWLEPLGVRLLHLDLDEDAASMLPVLAEDYAALVGRTVAGVSLRPARTAS</sequence>
<name>A0A9D2J5H4_9MICO</name>